<dbReference type="Proteomes" id="UP000694044">
    <property type="component" value="Unassembled WGS sequence"/>
</dbReference>
<evidence type="ECO:0000313" key="1">
    <source>
        <dbReference type="EMBL" id="KAG7383431.1"/>
    </source>
</evidence>
<accession>A0A8T1VQN4</accession>
<sequence>MVKHKQEDIKKEGITWFAPSLAPKYRYVIELKSNKMSIGIEDCLSKKQWNKGDMEKADYVTPANTIPDAAPVDYVKCFYDALDCNLTDISPVQRTLMRLEGEVMRLELTMNIRFLRSAWVAKYSFDLDPVSLGQIDVLESKVRDQHDELEHLRRELKAVRPTLFVTLEAYQKDGKGRLCWNKVQCDEFVVDSHDGVVKARCEGVYRIGGVINSAPRTYNQTVKLLKNGVSIQCSYCAYVGNNHCVSTPLDCITLLKEGDEISVTTSCDTVTTSHLSIVSVVN</sequence>
<comment type="caution">
    <text evidence="1">The sequence shown here is derived from an EMBL/GenBank/DDBJ whole genome shotgun (WGS) entry which is preliminary data.</text>
</comment>
<reference evidence="1" key="1">
    <citation type="submission" date="2021-02" db="EMBL/GenBank/DDBJ databases">
        <authorList>
            <person name="Palmer J.M."/>
        </authorList>
    </citation>
    <scope>NUCLEOTIDE SEQUENCE</scope>
    <source>
        <strain evidence="1">SCRP734</strain>
    </source>
</reference>
<proteinExistence type="predicted"/>
<gene>
    <name evidence="1" type="ORF">PHYPSEUDO_003671</name>
</gene>
<dbReference type="EMBL" id="JAGDFM010000177">
    <property type="protein sequence ID" value="KAG7383431.1"/>
    <property type="molecule type" value="Genomic_DNA"/>
</dbReference>
<evidence type="ECO:0000313" key="2">
    <source>
        <dbReference type="Proteomes" id="UP000694044"/>
    </source>
</evidence>
<dbReference type="OrthoDB" id="100955at2759"/>
<name>A0A8T1VQN4_9STRA</name>
<keyword evidence="2" id="KW-1185">Reference proteome</keyword>
<protein>
    <submittedName>
        <fullName evidence="1">Uncharacterized protein</fullName>
    </submittedName>
</protein>
<organism evidence="1 2">
    <name type="scientific">Phytophthora pseudosyringae</name>
    <dbReference type="NCBI Taxonomy" id="221518"/>
    <lineage>
        <taxon>Eukaryota</taxon>
        <taxon>Sar</taxon>
        <taxon>Stramenopiles</taxon>
        <taxon>Oomycota</taxon>
        <taxon>Peronosporomycetes</taxon>
        <taxon>Peronosporales</taxon>
        <taxon>Peronosporaceae</taxon>
        <taxon>Phytophthora</taxon>
    </lineage>
</organism>
<dbReference type="AlphaFoldDB" id="A0A8T1VQN4"/>